<dbReference type="CDD" id="cd08267">
    <property type="entry name" value="MDR1"/>
    <property type="match status" value="1"/>
</dbReference>
<dbReference type="InterPro" id="IPR013154">
    <property type="entry name" value="ADH-like_N"/>
</dbReference>
<evidence type="ECO:0000313" key="2">
    <source>
        <dbReference type="EMBL" id="CAL5034775.1"/>
    </source>
</evidence>
<gene>
    <name evidence="2" type="ORF">URODEC1_LOCUS83228</name>
</gene>
<evidence type="ECO:0000313" key="3">
    <source>
        <dbReference type="Proteomes" id="UP001497457"/>
    </source>
</evidence>
<dbReference type="Pfam" id="PF13602">
    <property type="entry name" value="ADH_zinc_N_2"/>
    <property type="match status" value="1"/>
</dbReference>
<reference evidence="3" key="1">
    <citation type="submission" date="2024-06" db="EMBL/GenBank/DDBJ databases">
        <authorList>
            <person name="Ryan C."/>
        </authorList>
    </citation>
    <scope>NUCLEOTIDE SEQUENCE [LARGE SCALE GENOMIC DNA]</scope>
</reference>
<reference evidence="2 3" key="2">
    <citation type="submission" date="2024-10" db="EMBL/GenBank/DDBJ databases">
        <authorList>
            <person name="Ryan C."/>
        </authorList>
    </citation>
    <scope>NUCLEOTIDE SEQUENCE [LARGE SCALE GENOMIC DNA]</scope>
</reference>
<dbReference type="InterPro" id="IPR011032">
    <property type="entry name" value="GroES-like_sf"/>
</dbReference>
<dbReference type="InterPro" id="IPR036291">
    <property type="entry name" value="NAD(P)-bd_dom_sf"/>
</dbReference>
<dbReference type="InterPro" id="IPR052733">
    <property type="entry name" value="Chloroplast_QOR"/>
</dbReference>
<dbReference type="SUPFAM" id="SSF51735">
    <property type="entry name" value="NAD(P)-binding Rossmann-fold domains"/>
    <property type="match status" value="1"/>
</dbReference>
<accession>A0ABC9DA88</accession>
<dbReference type="Pfam" id="PF08240">
    <property type="entry name" value="ADH_N"/>
    <property type="match status" value="1"/>
</dbReference>
<dbReference type="InterPro" id="IPR020843">
    <property type="entry name" value="ER"/>
</dbReference>
<dbReference type="Gene3D" id="3.90.180.10">
    <property type="entry name" value="Medium-chain alcohol dehydrogenases, catalytic domain"/>
    <property type="match status" value="1"/>
</dbReference>
<name>A0ABC9DA88_9POAL</name>
<evidence type="ECO:0000259" key="1">
    <source>
        <dbReference type="SMART" id="SM00829"/>
    </source>
</evidence>
<dbReference type="PANTHER" id="PTHR44013:SF6">
    <property type="entry name" value="OS04G0359100 PROTEIN"/>
    <property type="match status" value="1"/>
</dbReference>
<proteinExistence type="predicted"/>
<dbReference type="SUPFAM" id="SSF50129">
    <property type="entry name" value="GroES-like"/>
    <property type="match status" value="1"/>
</dbReference>
<feature type="domain" description="Enoyl reductase (ER)" evidence="1">
    <location>
        <begin position="20"/>
        <end position="336"/>
    </location>
</feature>
<sequence>MATGWRPATMCAVQYSGYGGGSAALKYVQVPIPSLKKDEVLIKVKAASINQGDLWTQTIKHQCSVQPSIFRPFLPKFPFIPGTDVAGEIVEVGSAVREFKPGDNVVSKLNFWKAGGLAEYVAASEGNTVACTAGVSAADAAGLPMAGLTALQGLKAIGTKFDGMGTGANILITAASSGVGTYAVQLAKLGKHHVTATCGARNMELVKSLGADEVLDYSTTEGETLMNSLGTKYDYIINISKANRWSVLKAALSSRGRLVDIAPNFGNRVASVTTLFARRKLSLMTLSFGKEDLRFLVELMKEGKLRTVVDSRHTFEKAAEAWEKCLSCHATGKIIVDM</sequence>
<keyword evidence="3" id="KW-1185">Reference proteome</keyword>
<organism evidence="2 3">
    <name type="scientific">Urochloa decumbens</name>
    <dbReference type="NCBI Taxonomy" id="240449"/>
    <lineage>
        <taxon>Eukaryota</taxon>
        <taxon>Viridiplantae</taxon>
        <taxon>Streptophyta</taxon>
        <taxon>Embryophyta</taxon>
        <taxon>Tracheophyta</taxon>
        <taxon>Spermatophyta</taxon>
        <taxon>Magnoliopsida</taxon>
        <taxon>Liliopsida</taxon>
        <taxon>Poales</taxon>
        <taxon>Poaceae</taxon>
        <taxon>PACMAD clade</taxon>
        <taxon>Panicoideae</taxon>
        <taxon>Panicodae</taxon>
        <taxon>Paniceae</taxon>
        <taxon>Melinidinae</taxon>
        <taxon>Urochloa</taxon>
    </lineage>
</organism>
<protein>
    <recommendedName>
        <fullName evidence="1">Enoyl reductase (ER) domain-containing protein</fullName>
    </recommendedName>
</protein>
<dbReference type="PANTHER" id="PTHR44013">
    <property type="entry name" value="ZINC-TYPE ALCOHOL DEHYDROGENASE-LIKE PROTEIN C16A3.02C"/>
    <property type="match status" value="1"/>
</dbReference>
<dbReference type="Gene3D" id="3.40.50.720">
    <property type="entry name" value="NAD(P)-binding Rossmann-like Domain"/>
    <property type="match status" value="1"/>
</dbReference>
<dbReference type="EMBL" id="OZ075142">
    <property type="protein sequence ID" value="CAL5034775.1"/>
    <property type="molecule type" value="Genomic_DNA"/>
</dbReference>
<dbReference type="SMART" id="SM00829">
    <property type="entry name" value="PKS_ER"/>
    <property type="match status" value="1"/>
</dbReference>
<dbReference type="AlphaFoldDB" id="A0ABC9DA88"/>
<dbReference type="Proteomes" id="UP001497457">
    <property type="component" value="Chromosome 32b"/>
</dbReference>